<evidence type="ECO:0000256" key="6">
    <source>
        <dbReference type="ARBA" id="ARBA00022833"/>
    </source>
</evidence>
<keyword evidence="14" id="KW-1185">Reference proteome</keyword>
<dbReference type="GO" id="GO:0008270">
    <property type="term" value="F:zinc ion binding"/>
    <property type="evidence" value="ECO:0007669"/>
    <property type="project" value="InterPro"/>
</dbReference>
<dbReference type="InterPro" id="IPR020843">
    <property type="entry name" value="ER"/>
</dbReference>
<name>A0A9W9E207_9HYPO</name>
<dbReference type="InterPro" id="IPR036291">
    <property type="entry name" value="NAD(P)-bd_dom_sf"/>
</dbReference>
<dbReference type="CDD" id="cd05283">
    <property type="entry name" value="CAD1"/>
    <property type="match status" value="1"/>
</dbReference>
<reference evidence="13" key="1">
    <citation type="submission" date="2022-09" db="EMBL/GenBank/DDBJ databases">
        <title>Chromosome-level assembly of Trichoderma breve T069, a fungus used in development of biopesticide product.</title>
        <authorList>
            <person name="Lin R."/>
            <person name="Liu T."/>
        </authorList>
    </citation>
    <scope>NUCLEOTIDE SEQUENCE</scope>
    <source>
        <strain evidence="13">T069</strain>
    </source>
</reference>
<dbReference type="FunFam" id="3.40.50.720:FF:000158">
    <property type="entry name" value="Zinc-binding alcohol dehydrogenase"/>
    <property type="match status" value="1"/>
</dbReference>
<evidence type="ECO:0000256" key="1">
    <source>
        <dbReference type="ARBA" id="ARBA00001947"/>
    </source>
</evidence>
<evidence type="ECO:0000256" key="7">
    <source>
        <dbReference type="ARBA" id="ARBA00022857"/>
    </source>
</evidence>
<keyword evidence="5 11" id="KW-0479">Metal-binding</keyword>
<feature type="domain" description="Enoyl reductase (ER)" evidence="12">
    <location>
        <begin position="20"/>
        <end position="338"/>
    </location>
</feature>
<comment type="subunit">
    <text evidence="3">Homodimer.</text>
</comment>
<dbReference type="EC" id="1.1.1.2" evidence="9"/>
<gene>
    <name evidence="13" type="ORF">T069G_11473</name>
</gene>
<dbReference type="PANTHER" id="PTHR42683">
    <property type="entry name" value="ALDEHYDE REDUCTASE"/>
    <property type="match status" value="1"/>
</dbReference>
<proteinExistence type="inferred from homology"/>
<dbReference type="SUPFAM" id="SSF50129">
    <property type="entry name" value="GroES-like"/>
    <property type="match status" value="1"/>
</dbReference>
<dbReference type="PROSITE" id="PS00059">
    <property type="entry name" value="ADH_ZINC"/>
    <property type="match status" value="1"/>
</dbReference>
<comment type="catalytic activity">
    <reaction evidence="10">
        <text>a primary alcohol + NADP(+) = an aldehyde + NADPH + H(+)</text>
        <dbReference type="Rhea" id="RHEA:15937"/>
        <dbReference type="ChEBI" id="CHEBI:15378"/>
        <dbReference type="ChEBI" id="CHEBI:15734"/>
        <dbReference type="ChEBI" id="CHEBI:17478"/>
        <dbReference type="ChEBI" id="CHEBI:57783"/>
        <dbReference type="ChEBI" id="CHEBI:58349"/>
        <dbReference type="EC" id="1.1.1.2"/>
    </reaction>
    <physiologicalReaction direction="left-to-right" evidence="10">
        <dbReference type="Rhea" id="RHEA:15938"/>
    </physiologicalReaction>
    <physiologicalReaction direction="right-to-left" evidence="10">
        <dbReference type="Rhea" id="RHEA:15939"/>
    </physiologicalReaction>
</comment>
<dbReference type="SMART" id="SM00829">
    <property type="entry name" value="PKS_ER"/>
    <property type="match status" value="1"/>
</dbReference>
<protein>
    <recommendedName>
        <fullName evidence="9">alcohol dehydrogenase (NADP(+))</fullName>
        <ecNumber evidence="9">1.1.1.2</ecNumber>
    </recommendedName>
</protein>
<evidence type="ECO:0000313" key="13">
    <source>
        <dbReference type="EMBL" id="KAJ4854494.1"/>
    </source>
</evidence>
<evidence type="ECO:0000313" key="14">
    <source>
        <dbReference type="Proteomes" id="UP001140511"/>
    </source>
</evidence>
<evidence type="ECO:0000256" key="8">
    <source>
        <dbReference type="ARBA" id="ARBA00023002"/>
    </source>
</evidence>
<accession>A0A9W9E207</accession>
<evidence type="ECO:0000256" key="11">
    <source>
        <dbReference type="RuleBase" id="RU361277"/>
    </source>
</evidence>
<evidence type="ECO:0000256" key="3">
    <source>
        <dbReference type="ARBA" id="ARBA00011738"/>
    </source>
</evidence>
<dbReference type="RefSeq" id="XP_056023552.1">
    <property type="nucleotide sequence ID" value="XM_056178678.1"/>
</dbReference>
<keyword evidence="8" id="KW-0560">Oxidoreductase</keyword>
<keyword evidence="6 11" id="KW-0862">Zinc</keyword>
<evidence type="ECO:0000256" key="4">
    <source>
        <dbReference type="ARBA" id="ARBA00022553"/>
    </source>
</evidence>
<evidence type="ECO:0000256" key="9">
    <source>
        <dbReference type="ARBA" id="ARBA00024074"/>
    </source>
</evidence>
<evidence type="ECO:0000256" key="2">
    <source>
        <dbReference type="ARBA" id="ARBA00008072"/>
    </source>
</evidence>
<dbReference type="AlphaFoldDB" id="A0A9W9E207"/>
<evidence type="ECO:0000256" key="10">
    <source>
        <dbReference type="ARBA" id="ARBA00050997"/>
    </source>
</evidence>
<keyword evidence="7" id="KW-0521">NADP</keyword>
<dbReference type="InterPro" id="IPR013154">
    <property type="entry name" value="ADH-like_N"/>
</dbReference>
<dbReference type="InterPro" id="IPR013149">
    <property type="entry name" value="ADH-like_C"/>
</dbReference>
<sequence>MSTDYKFEGWMGDDANSSKGNMVWREFLPKEWEETDVDIKVTHSGICGSDLHTLRSGWGATEYPCVVGHEIVGVAVRVGSKAEGDIKVGDIVGVGAQSLEQYCAGNVNTYNSRHRNNGKAYGGHALYHRAPSHFVVKIPNGVAPEFAAPLMCGGITVYSPLKFHGAGPGKKVGIVGVGGLGHFAVLFAKAFGVDEVVGISRRESKRADALSLGCDDYIATSDDKDWVKNNKERFDLIISTASSEDMPLNEYLALLKLNGTLVQVGAPENPVPLRPFALIAGRKNLTGSGIGSPGEIREMMQLAADKQIKPWVELRPMSDANQAMVDLDAGKPRFRYVLVNEW</sequence>
<dbReference type="Gene3D" id="3.90.180.10">
    <property type="entry name" value="Medium-chain alcohol dehydrogenases, catalytic domain"/>
    <property type="match status" value="1"/>
</dbReference>
<dbReference type="GO" id="GO:0006066">
    <property type="term" value="P:alcohol metabolic process"/>
    <property type="evidence" value="ECO:0007669"/>
    <property type="project" value="UniProtKB-ARBA"/>
</dbReference>
<organism evidence="13 14">
    <name type="scientific">Trichoderma breve</name>
    <dbReference type="NCBI Taxonomy" id="2034170"/>
    <lineage>
        <taxon>Eukaryota</taxon>
        <taxon>Fungi</taxon>
        <taxon>Dikarya</taxon>
        <taxon>Ascomycota</taxon>
        <taxon>Pezizomycotina</taxon>
        <taxon>Sordariomycetes</taxon>
        <taxon>Hypocreomycetidae</taxon>
        <taxon>Hypocreales</taxon>
        <taxon>Hypocreaceae</taxon>
        <taxon>Trichoderma</taxon>
    </lineage>
</organism>
<dbReference type="InterPro" id="IPR047109">
    <property type="entry name" value="CAD-like"/>
</dbReference>
<dbReference type="Pfam" id="PF00107">
    <property type="entry name" value="ADH_zinc_N"/>
    <property type="match status" value="1"/>
</dbReference>
<dbReference type="Gene3D" id="3.40.50.720">
    <property type="entry name" value="NAD(P)-binding Rossmann-like Domain"/>
    <property type="match status" value="1"/>
</dbReference>
<evidence type="ECO:0000259" key="12">
    <source>
        <dbReference type="SMART" id="SM00829"/>
    </source>
</evidence>
<comment type="cofactor">
    <cofactor evidence="1 11">
        <name>Zn(2+)</name>
        <dbReference type="ChEBI" id="CHEBI:29105"/>
    </cofactor>
</comment>
<keyword evidence="4" id="KW-0597">Phosphoprotein</keyword>
<dbReference type="Proteomes" id="UP001140511">
    <property type="component" value="Unassembled WGS sequence"/>
</dbReference>
<dbReference type="InterPro" id="IPR002328">
    <property type="entry name" value="ADH_Zn_CS"/>
</dbReference>
<dbReference type="GeneID" id="80873366"/>
<dbReference type="EMBL" id="JAOPEN010000008">
    <property type="protein sequence ID" value="KAJ4854494.1"/>
    <property type="molecule type" value="Genomic_DNA"/>
</dbReference>
<dbReference type="SUPFAM" id="SSF51735">
    <property type="entry name" value="NAD(P)-binding Rossmann-fold domains"/>
    <property type="match status" value="1"/>
</dbReference>
<evidence type="ECO:0000256" key="5">
    <source>
        <dbReference type="ARBA" id="ARBA00022723"/>
    </source>
</evidence>
<dbReference type="GO" id="GO:0008106">
    <property type="term" value="F:alcohol dehydrogenase (NADP+) activity"/>
    <property type="evidence" value="ECO:0007669"/>
    <property type="project" value="UniProtKB-EC"/>
</dbReference>
<comment type="caution">
    <text evidence="13">The sequence shown here is derived from an EMBL/GenBank/DDBJ whole genome shotgun (WGS) entry which is preliminary data.</text>
</comment>
<dbReference type="InterPro" id="IPR011032">
    <property type="entry name" value="GroES-like_sf"/>
</dbReference>
<dbReference type="Pfam" id="PF08240">
    <property type="entry name" value="ADH_N"/>
    <property type="match status" value="1"/>
</dbReference>
<comment type="similarity">
    <text evidence="2 11">Belongs to the zinc-containing alcohol dehydrogenase family.</text>
</comment>